<dbReference type="OrthoDB" id="144871at2759"/>
<gene>
    <name evidence="1" type="ORF">PHPALM_8713</name>
</gene>
<comment type="caution">
    <text evidence="1">The sequence shown here is derived from an EMBL/GenBank/DDBJ whole genome shotgun (WGS) entry which is preliminary data.</text>
</comment>
<evidence type="ECO:0000313" key="1">
    <source>
        <dbReference type="EMBL" id="POM74350.1"/>
    </source>
</evidence>
<sequence>MEHKGYNFYCKRKVEETHISYRSNESYLQAARLPNLSNSFGMIWKRVMASMREAYPNATLSTIGRTPGISVSKYTTAQVTWSDTLRSIEVAIVIQTGNLLEPSSLTCDFVHALMDAVTEQFFLVGIVECLLQ</sequence>
<dbReference type="AlphaFoldDB" id="A0A2P4Y958"/>
<organism evidence="1 2">
    <name type="scientific">Phytophthora palmivora</name>
    <dbReference type="NCBI Taxonomy" id="4796"/>
    <lineage>
        <taxon>Eukaryota</taxon>
        <taxon>Sar</taxon>
        <taxon>Stramenopiles</taxon>
        <taxon>Oomycota</taxon>
        <taxon>Peronosporomycetes</taxon>
        <taxon>Peronosporales</taxon>
        <taxon>Peronosporaceae</taxon>
        <taxon>Phytophthora</taxon>
    </lineage>
</organism>
<keyword evidence="2" id="KW-1185">Reference proteome</keyword>
<dbReference type="Proteomes" id="UP000237271">
    <property type="component" value="Unassembled WGS sequence"/>
</dbReference>
<name>A0A2P4Y958_9STRA</name>
<evidence type="ECO:0000313" key="2">
    <source>
        <dbReference type="Proteomes" id="UP000237271"/>
    </source>
</evidence>
<protein>
    <submittedName>
        <fullName evidence="1">Uncharacterized protein</fullName>
    </submittedName>
</protein>
<accession>A0A2P4Y958</accession>
<reference evidence="1 2" key="1">
    <citation type="journal article" date="2017" name="Genome Biol. Evol.">
        <title>Phytophthora megakarya and P. palmivora, closely related causal agents of cacao black pod rot, underwent increases in genome sizes and gene numbers by different mechanisms.</title>
        <authorList>
            <person name="Ali S.S."/>
            <person name="Shao J."/>
            <person name="Lary D.J."/>
            <person name="Kronmiller B."/>
            <person name="Shen D."/>
            <person name="Strem M.D."/>
            <person name="Amoako-Attah I."/>
            <person name="Akrofi A.Y."/>
            <person name="Begoude B.A."/>
            <person name="Ten Hoopen G.M."/>
            <person name="Coulibaly K."/>
            <person name="Kebe B.I."/>
            <person name="Melnick R.L."/>
            <person name="Guiltinan M.J."/>
            <person name="Tyler B.M."/>
            <person name="Meinhardt L.W."/>
            <person name="Bailey B.A."/>
        </authorList>
    </citation>
    <scope>NUCLEOTIDE SEQUENCE [LARGE SCALE GENOMIC DNA]</scope>
    <source>
        <strain evidence="2">sbr112.9</strain>
    </source>
</reference>
<dbReference type="EMBL" id="NCKW01004883">
    <property type="protein sequence ID" value="POM74350.1"/>
    <property type="molecule type" value="Genomic_DNA"/>
</dbReference>
<proteinExistence type="predicted"/>